<keyword evidence="2" id="KW-0812">Transmembrane</keyword>
<dbReference type="EMBL" id="ML170200">
    <property type="protein sequence ID" value="TDL19101.1"/>
    <property type="molecule type" value="Genomic_DNA"/>
</dbReference>
<organism evidence="3 4">
    <name type="scientific">Rickenella mellea</name>
    <dbReference type="NCBI Taxonomy" id="50990"/>
    <lineage>
        <taxon>Eukaryota</taxon>
        <taxon>Fungi</taxon>
        <taxon>Dikarya</taxon>
        <taxon>Basidiomycota</taxon>
        <taxon>Agaricomycotina</taxon>
        <taxon>Agaricomycetes</taxon>
        <taxon>Hymenochaetales</taxon>
        <taxon>Rickenellaceae</taxon>
        <taxon>Rickenella</taxon>
    </lineage>
</organism>
<gene>
    <name evidence="3" type="ORF">BD410DRAFT_792523</name>
</gene>
<accession>A0A4Y7PVK6</accession>
<reference evidence="3 4" key="1">
    <citation type="submission" date="2018-06" db="EMBL/GenBank/DDBJ databases">
        <title>A transcriptomic atlas of mushroom development highlights an independent origin of complex multicellularity.</title>
        <authorList>
            <consortium name="DOE Joint Genome Institute"/>
            <person name="Krizsan K."/>
            <person name="Almasi E."/>
            <person name="Merenyi Z."/>
            <person name="Sahu N."/>
            <person name="Viragh M."/>
            <person name="Koszo T."/>
            <person name="Mondo S."/>
            <person name="Kiss B."/>
            <person name="Balint B."/>
            <person name="Kues U."/>
            <person name="Barry K."/>
            <person name="Hegedus J.C."/>
            <person name="Henrissat B."/>
            <person name="Johnson J."/>
            <person name="Lipzen A."/>
            <person name="Ohm R."/>
            <person name="Nagy I."/>
            <person name="Pangilinan J."/>
            <person name="Yan J."/>
            <person name="Xiong Y."/>
            <person name="Grigoriev I.V."/>
            <person name="Hibbett D.S."/>
            <person name="Nagy L.G."/>
        </authorList>
    </citation>
    <scope>NUCLEOTIDE SEQUENCE [LARGE SCALE GENOMIC DNA]</scope>
    <source>
        <strain evidence="3 4">SZMC22713</strain>
    </source>
</reference>
<feature type="transmembrane region" description="Helical" evidence="2">
    <location>
        <begin position="137"/>
        <end position="154"/>
    </location>
</feature>
<feature type="compositionally biased region" description="Polar residues" evidence="1">
    <location>
        <begin position="1"/>
        <end position="12"/>
    </location>
</feature>
<feature type="transmembrane region" description="Helical" evidence="2">
    <location>
        <begin position="202"/>
        <end position="220"/>
    </location>
</feature>
<feature type="compositionally biased region" description="Polar residues" evidence="1">
    <location>
        <begin position="24"/>
        <end position="48"/>
    </location>
</feature>
<keyword evidence="2" id="KW-1133">Transmembrane helix</keyword>
<evidence type="ECO:0000256" key="1">
    <source>
        <dbReference type="SAM" id="MobiDB-lite"/>
    </source>
</evidence>
<sequence length="251" mass="28977">MNQDYGQGNTHTVRYGEPIVPGLSRTQTYSNHNNTVNHLPSSQHSTHPINPIFRHRTSNLGLTSPHSSPFIYPDIELDPSYGHDYNSGLDLRWDKRLRHPTITPFRLMITCLTAGFGMSKAWLAYRGLPTFPTTLEWVFGVMVTIALFWLGLYEEEAPQSCSWLFEKDMKYVFEADFLLGVLEVVLPILSVIFIVLYYCRAVFTFILAMPFIPDGINVYIQAARDFCRWYMKIFCGIYTFVPIRIIKWLTG</sequence>
<dbReference type="AlphaFoldDB" id="A0A4Y7PVK6"/>
<evidence type="ECO:0000256" key="2">
    <source>
        <dbReference type="SAM" id="Phobius"/>
    </source>
</evidence>
<dbReference type="VEuPathDB" id="FungiDB:BD410DRAFT_792523"/>
<feature type="transmembrane region" description="Helical" evidence="2">
    <location>
        <begin position="105"/>
        <end position="125"/>
    </location>
</feature>
<dbReference type="OrthoDB" id="3268450at2759"/>
<evidence type="ECO:0000313" key="3">
    <source>
        <dbReference type="EMBL" id="TDL19101.1"/>
    </source>
</evidence>
<protein>
    <submittedName>
        <fullName evidence="3">Uncharacterized protein</fullName>
    </submittedName>
</protein>
<keyword evidence="2" id="KW-0472">Membrane</keyword>
<dbReference type="Proteomes" id="UP000294933">
    <property type="component" value="Unassembled WGS sequence"/>
</dbReference>
<evidence type="ECO:0000313" key="4">
    <source>
        <dbReference type="Proteomes" id="UP000294933"/>
    </source>
</evidence>
<name>A0A4Y7PVK6_9AGAM</name>
<keyword evidence="4" id="KW-1185">Reference proteome</keyword>
<proteinExistence type="predicted"/>
<feature type="transmembrane region" description="Helical" evidence="2">
    <location>
        <begin position="175"/>
        <end position="196"/>
    </location>
</feature>
<feature type="region of interest" description="Disordered" evidence="1">
    <location>
        <begin position="1"/>
        <end position="48"/>
    </location>
</feature>